<keyword evidence="2" id="KW-0805">Transcription regulation</keyword>
<dbReference type="Proteomes" id="UP000199202">
    <property type="component" value="Unassembled WGS sequence"/>
</dbReference>
<keyword evidence="3 8" id="KW-0238">DNA-binding</keyword>
<dbReference type="CDD" id="cd17535">
    <property type="entry name" value="REC_NarL-like"/>
    <property type="match status" value="1"/>
</dbReference>
<feature type="domain" description="Response regulatory" evidence="7">
    <location>
        <begin position="11"/>
        <end position="129"/>
    </location>
</feature>
<dbReference type="PROSITE" id="PS50110">
    <property type="entry name" value="RESPONSE_REGULATORY"/>
    <property type="match status" value="1"/>
</dbReference>
<dbReference type="AlphaFoldDB" id="A0A1G9QZN6"/>
<dbReference type="CDD" id="cd06170">
    <property type="entry name" value="LuxR_C_like"/>
    <property type="match status" value="1"/>
</dbReference>
<evidence type="ECO:0000256" key="3">
    <source>
        <dbReference type="ARBA" id="ARBA00023125"/>
    </source>
</evidence>
<evidence type="ECO:0000259" key="6">
    <source>
        <dbReference type="PROSITE" id="PS50043"/>
    </source>
</evidence>
<evidence type="ECO:0000256" key="1">
    <source>
        <dbReference type="ARBA" id="ARBA00022553"/>
    </source>
</evidence>
<keyword evidence="9" id="KW-1185">Reference proteome</keyword>
<dbReference type="InterPro" id="IPR001789">
    <property type="entry name" value="Sig_transdc_resp-reg_receiver"/>
</dbReference>
<dbReference type="OrthoDB" id="9808843at2"/>
<dbReference type="GO" id="GO:0003677">
    <property type="term" value="F:DNA binding"/>
    <property type="evidence" value="ECO:0007669"/>
    <property type="project" value="UniProtKB-KW"/>
</dbReference>
<dbReference type="RefSeq" id="WP_090946293.1">
    <property type="nucleotide sequence ID" value="NZ_FNDJ01000037.1"/>
</dbReference>
<name>A0A1G9QZN6_9ACTN</name>
<protein>
    <submittedName>
        <fullName evidence="8">DNA-binding response regulator, NarL/FixJ family, contains REC and HTH domains</fullName>
    </submittedName>
</protein>
<gene>
    <name evidence="8" type="ORF">SAMN05421869_13768</name>
</gene>
<dbReference type="InterPro" id="IPR000792">
    <property type="entry name" value="Tscrpt_reg_LuxR_C"/>
</dbReference>
<evidence type="ECO:0000256" key="4">
    <source>
        <dbReference type="ARBA" id="ARBA00023163"/>
    </source>
</evidence>
<evidence type="ECO:0000313" key="9">
    <source>
        <dbReference type="Proteomes" id="UP000199202"/>
    </source>
</evidence>
<dbReference type="InterPro" id="IPR016032">
    <property type="entry name" value="Sig_transdc_resp-reg_C-effctor"/>
</dbReference>
<dbReference type="SMART" id="SM00448">
    <property type="entry name" value="REC"/>
    <property type="match status" value="1"/>
</dbReference>
<dbReference type="SMART" id="SM00421">
    <property type="entry name" value="HTH_LUXR"/>
    <property type="match status" value="1"/>
</dbReference>
<dbReference type="Gene3D" id="3.40.50.2300">
    <property type="match status" value="1"/>
</dbReference>
<keyword evidence="4" id="KW-0804">Transcription</keyword>
<evidence type="ECO:0000256" key="2">
    <source>
        <dbReference type="ARBA" id="ARBA00023015"/>
    </source>
</evidence>
<dbReference type="InterPro" id="IPR039420">
    <property type="entry name" value="WalR-like"/>
</dbReference>
<dbReference type="InterPro" id="IPR011006">
    <property type="entry name" value="CheY-like_superfamily"/>
</dbReference>
<dbReference type="Pfam" id="PF00072">
    <property type="entry name" value="Response_reg"/>
    <property type="match status" value="1"/>
</dbReference>
<dbReference type="PANTHER" id="PTHR43214:SF24">
    <property type="entry name" value="TRANSCRIPTIONAL REGULATORY PROTEIN NARL-RELATED"/>
    <property type="match status" value="1"/>
</dbReference>
<dbReference type="PANTHER" id="PTHR43214">
    <property type="entry name" value="TWO-COMPONENT RESPONSE REGULATOR"/>
    <property type="match status" value="1"/>
</dbReference>
<dbReference type="PROSITE" id="PS50043">
    <property type="entry name" value="HTH_LUXR_2"/>
    <property type="match status" value="1"/>
</dbReference>
<sequence length="235" mass="25270">MSPSDPAPPVRVLLAEDQVLVRDSFKVLIDSTPGLVTVGEAGTGAEAVSLARRQRPDVVLMDIRMPDMDGIEATRRICADPQSDGVHVLILTTFDLDEYVYAALRAGASGFLIKSTTAAELLTAIRVVAAGEALLAPTVTRRLIAEFLQSPPHTPPLRSLDGITQRERDVLTLIGRGLSNTEIAEHLHLTIGTVKTHIGRLLAKLPARDRAQLVIAAYETGLATLPTHPDHPDHP</sequence>
<dbReference type="SUPFAM" id="SSF52172">
    <property type="entry name" value="CheY-like"/>
    <property type="match status" value="1"/>
</dbReference>
<reference evidence="8 9" key="1">
    <citation type="submission" date="2016-10" db="EMBL/GenBank/DDBJ databases">
        <authorList>
            <person name="de Groot N.N."/>
        </authorList>
    </citation>
    <scope>NUCLEOTIDE SEQUENCE [LARGE SCALE GENOMIC DNA]</scope>
    <source>
        <strain evidence="8 9">CGMCC 4.6533</strain>
    </source>
</reference>
<evidence type="ECO:0000259" key="7">
    <source>
        <dbReference type="PROSITE" id="PS50110"/>
    </source>
</evidence>
<organism evidence="8 9">
    <name type="scientific">Nonomuraea jiangxiensis</name>
    <dbReference type="NCBI Taxonomy" id="633440"/>
    <lineage>
        <taxon>Bacteria</taxon>
        <taxon>Bacillati</taxon>
        <taxon>Actinomycetota</taxon>
        <taxon>Actinomycetes</taxon>
        <taxon>Streptosporangiales</taxon>
        <taxon>Streptosporangiaceae</taxon>
        <taxon>Nonomuraea</taxon>
    </lineage>
</organism>
<feature type="domain" description="HTH luxR-type" evidence="6">
    <location>
        <begin position="156"/>
        <end position="221"/>
    </location>
</feature>
<dbReference type="GO" id="GO:0000160">
    <property type="term" value="P:phosphorelay signal transduction system"/>
    <property type="evidence" value="ECO:0007669"/>
    <property type="project" value="InterPro"/>
</dbReference>
<feature type="modified residue" description="4-aspartylphosphate" evidence="5">
    <location>
        <position position="62"/>
    </location>
</feature>
<dbReference type="SUPFAM" id="SSF46894">
    <property type="entry name" value="C-terminal effector domain of the bipartite response regulators"/>
    <property type="match status" value="1"/>
</dbReference>
<dbReference type="PROSITE" id="PS00622">
    <property type="entry name" value="HTH_LUXR_1"/>
    <property type="match status" value="1"/>
</dbReference>
<evidence type="ECO:0000256" key="5">
    <source>
        <dbReference type="PROSITE-ProRule" id="PRU00169"/>
    </source>
</evidence>
<dbReference type="GO" id="GO:0006355">
    <property type="term" value="P:regulation of DNA-templated transcription"/>
    <property type="evidence" value="ECO:0007669"/>
    <property type="project" value="InterPro"/>
</dbReference>
<dbReference type="EMBL" id="FNDJ01000037">
    <property type="protein sequence ID" value="SDM16403.1"/>
    <property type="molecule type" value="Genomic_DNA"/>
</dbReference>
<proteinExistence type="predicted"/>
<dbReference type="STRING" id="633440.SAMN05421869_13768"/>
<dbReference type="InterPro" id="IPR058245">
    <property type="entry name" value="NreC/VraR/RcsB-like_REC"/>
</dbReference>
<keyword evidence="1 5" id="KW-0597">Phosphoprotein</keyword>
<dbReference type="Pfam" id="PF00196">
    <property type="entry name" value="GerE"/>
    <property type="match status" value="1"/>
</dbReference>
<evidence type="ECO:0000313" key="8">
    <source>
        <dbReference type="EMBL" id="SDM16403.1"/>
    </source>
</evidence>
<accession>A0A1G9QZN6</accession>
<dbReference type="PRINTS" id="PR00038">
    <property type="entry name" value="HTHLUXR"/>
</dbReference>